<evidence type="ECO:0000256" key="1">
    <source>
        <dbReference type="SAM" id="MobiDB-lite"/>
    </source>
</evidence>
<keyword evidence="2" id="KW-0472">Membrane</keyword>
<dbReference type="Proteomes" id="UP000001962">
    <property type="component" value="Chromosome"/>
</dbReference>
<feature type="region of interest" description="Disordered" evidence="1">
    <location>
        <begin position="189"/>
        <end position="216"/>
    </location>
</feature>
<gene>
    <name evidence="3" type="ordered locus">Mlg_1884</name>
</gene>
<organism evidence="3 4">
    <name type="scientific">Alkalilimnicola ehrlichii (strain ATCC BAA-1101 / DSM 17681 / MLHE-1)</name>
    <dbReference type="NCBI Taxonomy" id="187272"/>
    <lineage>
        <taxon>Bacteria</taxon>
        <taxon>Pseudomonadati</taxon>
        <taxon>Pseudomonadota</taxon>
        <taxon>Gammaproteobacteria</taxon>
        <taxon>Chromatiales</taxon>
        <taxon>Ectothiorhodospiraceae</taxon>
        <taxon>Alkalilimnicola</taxon>
    </lineage>
</organism>
<dbReference type="HOGENOM" id="CLU_054568_0_1_6"/>
<proteinExistence type="predicted"/>
<dbReference type="KEGG" id="aeh:Mlg_1884"/>
<dbReference type="OrthoDB" id="5298497at2"/>
<sequence>MSVRHRLHSGLLRLPRRRGESTSDRLTLDYRRIFILPSRYGLFLTLVAALVWLGGVNYTNNMVLLLSFLLIGLIVVSIHHTFRNLHRLMLLAGPADAVFAGQTLHFPVTAHNPTRHGKPALTLVGGEGQQTADLPPGGSVRWWLPVPTHRRGWQTLPRFRVHSRFPTGLFVAWALPAPRQRALVYPTPEHGAVPPPPHSAGGHQGERHGEGDDDFRGLRRYQAGDPKGHIAWKRLARGEEHLHTKQFSGAAGAPRWLDERAIDPHLDPEARLARLCRWVVDLDRAGHPYGLRLGHLRIAPGRGEAHRHACLRALALYDPDARQ</sequence>
<keyword evidence="2" id="KW-0812">Transmembrane</keyword>
<name>Q0A7F9_ALKEH</name>
<evidence type="ECO:0000313" key="3">
    <source>
        <dbReference type="EMBL" id="ABI57228.1"/>
    </source>
</evidence>
<dbReference type="PANTHER" id="PTHR34351:SF1">
    <property type="entry name" value="SLR1927 PROTEIN"/>
    <property type="match status" value="1"/>
</dbReference>
<evidence type="ECO:0000256" key="2">
    <source>
        <dbReference type="SAM" id="Phobius"/>
    </source>
</evidence>
<reference evidence="4" key="1">
    <citation type="submission" date="2006-08" db="EMBL/GenBank/DDBJ databases">
        <title>Complete sequence of Alkalilimnicola ehrilichei MLHE-1.</title>
        <authorList>
            <person name="Copeland A."/>
            <person name="Lucas S."/>
            <person name="Lapidus A."/>
            <person name="Barry K."/>
            <person name="Detter J.C."/>
            <person name="Glavina del Rio T."/>
            <person name="Hammon N."/>
            <person name="Israni S."/>
            <person name="Dalin E."/>
            <person name="Tice H."/>
            <person name="Pitluck S."/>
            <person name="Sims D."/>
            <person name="Brettin T."/>
            <person name="Bruce D."/>
            <person name="Han C."/>
            <person name="Tapia R."/>
            <person name="Gilna P."/>
            <person name="Schmutz J."/>
            <person name="Larimer F."/>
            <person name="Land M."/>
            <person name="Hauser L."/>
            <person name="Kyrpides N."/>
            <person name="Mikhailova N."/>
            <person name="Oremland R.S."/>
            <person name="Hoeft S.E."/>
            <person name="Switzer-Blum J."/>
            <person name="Kulp T."/>
            <person name="King G."/>
            <person name="Tabita R."/>
            <person name="Witte B."/>
            <person name="Santini J.M."/>
            <person name="Basu P."/>
            <person name="Hollibaugh J.T."/>
            <person name="Xie G."/>
            <person name="Stolz J.F."/>
            <person name="Richardson P."/>
        </authorList>
    </citation>
    <scope>NUCLEOTIDE SEQUENCE [LARGE SCALE GENOMIC DNA]</scope>
    <source>
        <strain evidence="4">ATCC BAA-1101 / DSM 17681 / MLHE-1</strain>
    </source>
</reference>
<dbReference type="eggNOG" id="COG1721">
    <property type="taxonomic scope" value="Bacteria"/>
</dbReference>
<feature type="transmembrane region" description="Helical" evidence="2">
    <location>
        <begin position="64"/>
        <end position="82"/>
    </location>
</feature>
<dbReference type="AlphaFoldDB" id="Q0A7F9"/>
<evidence type="ECO:0000313" key="4">
    <source>
        <dbReference type="Proteomes" id="UP000001962"/>
    </source>
</evidence>
<dbReference type="PANTHER" id="PTHR34351">
    <property type="entry name" value="SLR1927 PROTEIN-RELATED"/>
    <property type="match status" value="1"/>
</dbReference>
<keyword evidence="4" id="KW-1185">Reference proteome</keyword>
<protein>
    <submittedName>
        <fullName evidence="3">Uncharacterized protein</fullName>
    </submittedName>
</protein>
<dbReference type="EMBL" id="CP000453">
    <property type="protein sequence ID" value="ABI57228.1"/>
    <property type="molecule type" value="Genomic_DNA"/>
</dbReference>
<dbReference type="RefSeq" id="WP_011629622.1">
    <property type="nucleotide sequence ID" value="NC_008340.1"/>
</dbReference>
<feature type="transmembrane region" description="Helical" evidence="2">
    <location>
        <begin position="40"/>
        <end position="58"/>
    </location>
</feature>
<keyword evidence="2" id="KW-1133">Transmembrane helix</keyword>
<accession>Q0A7F9</accession>
<feature type="compositionally biased region" description="Basic and acidic residues" evidence="1">
    <location>
        <begin position="204"/>
        <end position="216"/>
    </location>
</feature>